<dbReference type="Gene3D" id="3.40.50.1580">
    <property type="entry name" value="Nucleoside phosphorylase domain"/>
    <property type="match status" value="1"/>
</dbReference>
<feature type="repeat" description="ANK" evidence="2">
    <location>
        <begin position="960"/>
        <end position="989"/>
    </location>
</feature>
<keyword evidence="1" id="KW-0677">Repeat</keyword>
<dbReference type="SUPFAM" id="SSF48403">
    <property type="entry name" value="Ankyrin repeat"/>
    <property type="match status" value="1"/>
</dbReference>
<dbReference type="InterPro" id="IPR002110">
    <property type="entry name" value="Ankyrin_rpt"/>
</dbReference>
<keyword evidence="2" id="KW-0040">ANK repeat</keyword>
<evidence type="ECO:0000259" key="3">
    <source>
        <dbReference type="Pfam" id="PF01048"/>
    </source>
</evidence>
<dbReference type="Proteomes" id="UP000224080">
    <property type="component" value="Unassembled WGS sequence"/>
</dbReference>
<keyword evidence="7" id="KW-1185">Reference proteome</keyword>
<evidence type="ECO:0000313" key="7">
    <source>
        <dbReference type="Proteomes" id="UP000224080"/>
    </source>
</evidence>
<organism evidence="6 7">
    <name type="scientific">Blastomyces parvus</name>
    <dbReference type="NCBI Taxonomy" id="2060905"/>
    <lineage>
        <taxon>Eukaryota</taxon>
        <taxon>Fungi</taxon>
        <taxon>Dikarya</taxon>
        <taxon>Ascomycota</taxon>
        <taxon>Pezizomycotina</taxon>
        <taxon>Eurotiomycetes</taxon>
        <taxon>Eurotiomycetidae</taxon>
        <taxon>Onygenales</taxon>
        <taxon>Ajellomycetaceae</taxon>
        <taxon>Blastomyces</taxon>
    </lineage>
</organism>
<dbReference type="PROSITE" id="PS50297">
    <property type="entry name" value="ANK_REP_REGION"/>
    <property type="match status" value="5"/>
</dbReference>
<dbReference type="InterPro" id="IPR056884">
    <property type="entry name" value="NPHP3-like_N"/>
</dbReference>
<feature type="non-terminal residue" evidence="6">
    <location>
        <position position="1057"/>
    </location>
</feature>
<feature type="domain" description="Nucleoside phosphorylase" evidence="3">
    <location>
        <begin position="41"/>
        <end position="291"/>
    </location>
</feature>
<dbReference type="EMBL" id="PDNC01000153">
    <property type="protein sequence ID" value="PGG97105.1"/>
    <property type="molecule type" value="Genomic_DNA"/>
</dbReference>
<dbReference type="PANTHER" id="PTHR46082">
    <property type="entry name" value="ATP/GTP-BINDING PROTEIN-RELATED"/>
    <property type="match status" value="1"/>
</dbReference>
<feature type="repeat" description="ANK" evidence="2">
    <location>
        <begin position="1031"/>
        <end position="1057"/>
    </location>
</feature>
<feature type="domain" description="Nephrocystin 3-like N-terminal" evidence="5">
    <location>
        <begin position="369"/>
        <end position="530"/>
    </location>
</feature>
<dbReference type="SMART" id="SM00248">
    <property type="entry name" value="ANK"/>
    <property type="match status" value="6"/>
</dbReference>
<dbReference type="AlphaFoldDB" id="A0A2B7WK23"/>
<dbReference type="Gene3D" id="1.25.40.20">
    <property type="entry name" value="Ankyrin repeat-containing domain"/>
    <property type="match status" value="2"/>
</dbReference>
<dbReference type="Pfam" id="PF22939">
    <property type="entry name" value="WHD_GPIID"/>
    <property type="match status" value="1"/>
</dbReference>
<dbReference type="InterPro" id="IPR027417">
    <property type="entry name" value="P-loop_NTPase"/>
</dbReference>
<dbReference type="Pfam" id="PF12796">
    <property type="entry name" value="Ank_2"/>
    <property type="match status" value="3"/>
</dbReference>
<dbReference type="Pfam" id="PF24883">
    <property type="entry name" value="NPHP3_N"/>
    <property type="match status" value="1"/>
</dbReference>
<evidence type="ECO:0000256" key="1">
    <source>
        <dbReference type="ARBA" id="ARBA00022737"/>
    </source>
</evidence>
<dbReference type="OrthoDB" id="4184734at2759"/>
<evidence type="ECO:0000259" key="4">
    <source>
        <dbReference type="Pfam" id="PF22939"/>
    </source>
</evidence>
<sequence length="1057" mass="118936">MAQPKLEADLYTVGWVAPLPFERAAATAMLDETHDEPLGFERPHTDANSYTWGRIGDHNVVITSGPAGKYGTTPAAAMASSMLSSFPQIRVGLLVGIGAGISRPEEGYDIRLGDIAVSQPHGHSGGVIQYDLFKAKLGNQREDRAFLNSPPEVLLHALSKLQAEHDLNEPKFPKYLEEARTRHPRLAKRGYAHQGFENDRLFKTTNPNEEVQREQRDSTEPEIHYGIIASGNTLFKDAAYRDEILENIGNDCICLEMEAAGLMNHFPCIVVRGISDYGDSQKNDQWQHYAAITAAAYAKELLGYVPSRDLQKTRKAIEILENISRDVSDIRSGVECLNQDNQLDKIRKWLSPPDTSTNLHKAQKSCHKGTGSWFLQGTLFKEWMSGACPYLWLHGIPGCGKTVLSSTIITHLNRQCNSSHVVLDFFFDFTDTNKQLLHKLVSSLVVQLYSKCENSRKELDKLHSSCHDGGRQPTDESLFATFQRMLGYVGRVQIVIDALDECAERTDLLLWMKNLASVGPANLHLLVTSRREEDIESGLRRWLPDSNFVSIQQDAVNNDIREYIWGRLENDDGFERWRSNVDDQGFKRRRLNPSVFDEIVDGLMEKVNGMFRWAACQLDVLQKCLDLQMLREALKSLPKTLYETYARILAGIDEQYQKRAIKILQFLAYSKRPLTIQEAVDVVAVNPSRKPPFDPDTRMPEPRDILKLCPSLVCLVERQTKGKIILPELQLAHFSVQQYLKSEKIETTFPEKSIEIGMLFQQGMNECNASVSITRICLAYLSCPDDQVSKEEIETRFSLARYSAMYWMDHAKSAESDEDTQERILNFFLQQKQAYTVWRKLCDLDPHWNEESERNINLTIPLYHASLNGLQHTVEQLLQVKGINVNAQQFNHGTALYAASQKGHKHIVQLLLQHGADVNVHYWDDYIALPAASDSGHMAIVQLLLQHSADVNAQHTGYGTALQAASYSGHMEIVQLLLQHSADVNAGVNADFNPEIRKYGTALQAASYSGHMEIVQLLLQHGADVNPQDMIHGSPLKAASCSGHIGIVQLLLEKGAN</sequence>
<dbReference type="InterPro" id="IPR000845">
    <property type="entry name" value="Nucleoside_phosphorylase_d"/>
</dbReference>
<evidence type="ECO:0000313" key="6">
    <source>
        <dbReference type="EMBL" id="PGG97105.1"/>
    </source>
</evidence>
<dbReference type="InterPro" id="IPR035994">
    <property type="entry name" value="Nucleoside_phosphorylase_sf"/>
</dbReference>
<proteinExistence type="predicted"/>
<dbReference type="GO" id="GO:0009116">
    <property type="term" value="P:nucleoside metabolic process"/>
    <property type="evidence" value="ECO:0007669"/>
    <property type="project" value="InterPro"/>
</dbReference>
<reference evidence="6 7" key="1">
    <citation type="submission" date="2017-10" db="EMBL/GenBank/DDBJ databases">
        <title>Comparative genomics in systemic dimorphic fungi from Ajellomycetaceae.</title>
        <authorList>
            <person name="Munoz J.F."/>
            <person name="Mcewen J.G."/>
            <person name="Clay O.K."/>
            <person name="Cuomo C.A."/>
        </authorList>
    </citation>
    <scope>NUCLEOTIDE SEQUENCE [LARGE SCALE GENOMIC DNA]</scope>
    <source>
        <strain evidence="6 7">UAMH130</strain>
    </source>
</reference>
<dbReference type="SUPFAM" id="SSF52540">
    <property type="entry name" value="P-loop containing nucleoside triphosphate hydrolases"/>
    <property type="match status" value="1"/>
</dbReference>
<gene>
    <name evidence="6" type="ORF">GX51_07506</name>
</gene>
<feature type="repeat" description="ANK" evidence="2">
    <location>
        <begin position="924"/>
        <end position="956"/>
    </location>
</feature>
<dbReference type="GO" id="GO:0003824">
    <property type="term" value="F:catalytic activity"/>
    <property type="evidence" value="ECO:0007669"/>
    <property type="project" value="InterPro"/>
</dbReference>
<dbReference type="PRINTS" id="PR01415">
    <property type="entry name" value="ANKYRIN"/>
</dbReference>
<dbReference type="InterPro" id="IPR053137">
    <property type="entry name" value="NLR-like"/>
</dbReference>
<dbReference type="PANTHER" id="PTHR46082:SF11">
    <property type="entry name" value="AAA+ ATPASE DOMAIN-CONTAINING PROTEIN-RELATED"/>
    <property type="match status" value="1"/>
</dbReference>
<dbReference type="InterPro" id="IPR054471">
    <property type="entry name" value="GPIID_WHD"/>
</dbReference>
<protein>
    <submittedName>
        <fullName evidence="6">Uncharacterized protein</fullName>
    </submittedName>
</protein>
<name>A0A2B7WK23_9EURO</name>
<feature type="repeat" description="ANK" evidence="2">
    <location>
        <begin position="891"/>
        <end position="920"/>
    </location>
</feature>
<dbReference type="Gene3D" id="3.40.50.300">
    <property type="entry name" value="P-loop containing nucleotide triphosphate hydrolases"/>
    <property type="match status" value="1"/>
</dbReference>
<dbReference type="STRING" id="2060905.A0A2B7WK23"/>
<evidence type="ECO:0000256" key="2">
    <source>
        <dbReference type="PROSITE-ProRule" id="PRU00023"/>
    </source>
</evidence>
<accession>A0A2B7WK23</accession>
<dbReference type="PROSITE" id="PS50088">
    <property type="entry name" value="ANK_REPEAT"/>
    <property type="match status" value="5"/>
</dbReference>
<evidence type="ECO:0000259" key="5">
    <source>
        <dbReference type="Pfam" id="PF24883"/>
    </source>
</evidence>
<feature type="repeat" description="ANK" evidence="2">
    <location>
        <begin position="998"/>
        <end position="1030"/>
    </location>
</feature>
<dbReference type="Pfam" id="PF01048">
    <property type="entry name" value="PNP_UDP_1"/>
    <property type="match status" value="1"/>
</dbReference>
<feature type="domain" description="GPI inositol-deacylase winged helix" evidence="4">
    <location>
        <begin position="655"/>
        <end position="749"/>
    </location>
</feature>
<dbReference type="InterPro" id="IPR036770">
    <property type="entry name" value="Ankyrin_rpt-contain_sf"/>
</dbReference>
<comment type="caution">
    <text evidence="6">The sequence shown here is derived from an EMBL/GenBank/DDBJ whole genome shotgun (WGS) entry which is preliminary data.</text>
</comment>
<dbReference type="SUPFAM" id="SSF53167">
    <property type="entry name" value="Purine and uridine phosphorylases"/>
    <property type="match status" value="1"/>
</dbReference>